<protein>
    <submittedName>
        <fullName evidence="1">Uncharacterized protein</fullName>
    </submittedName>
</protein>
<name>A0AAU7V182_9NOCA</name>
<dbReference type="EMBL" id="CP132970">
    <property type="protein sequence ID" value="XBW05774.1"/>
    <property type="molecule type" value="Genomic_DNA"/>
</dbReference>
<reference evidence="1" key="1">
    <citation type="submission" date="2023-08" db="EMBL/GenBank/DDBJ databases">
        <title>The novel hydrolase IpcH responsible for the initial isoprocarb degradation step in Rhodococcus sp. D-6.</title>
        <authorList>
            <person name="Zhu Q."/>
        </authorList>
    </citation>
    <scope>NUCLEOTIDE SEQUENCE</scope>
    <source>
        <strain evidence="1">D-6</strain>
    </source>
</reference>
<organism evidence="1">
    <name type="scientific">Rhodococcus sp. D-6</name>
    <dbReference type="NCBI Taxonomy" id="1387842"/>
    <lineage>
        <taxon>Bacteria</taxon>
        <taxon>Bacillati</taxon>
        <taxon>Actinomycetota</taxon>
        <taxon>Actinomycetes</taxon>
        <taxon>Mycobacteriales</taxon>
        <taxon>Nocardiaceae</taxon>
        <taxon>Rhodococcus</taxon>
    </lineage>
</organism>
<evidence type="ECO:0000313" key="1">
    <source>
        <dbReference type="EMBL" id="XBW05774.1"/>
    </source>
</evidence>
<dbReference type="RefSeq" id="WP_197481786.1">
    <property type="nucleotide sequence ID" value="NZ_CP132970.1"/>
</dbReference>
<dbReference type="AlphaFoldDB" id="A0AAU7V182"/>
<proteinExistence type="predicted"/>
<gene>
    <name evidence="1" type="ORF">RBB84_07595</name>
</gene>
<accession>A0AAU7V182</accession>
<dbReference type="KEGG" id="rhox:RBB84_07595"/>
<sequence length="98" mass="10429">MSLRPIWSDDGDAMLMFTAGQSLRMRAYLEGPRAPFLLGAMDPAQTDPLALGPSGNGGTRADTSALVSLDGEVDELRRQIASLRSLLDQIGAILDRVG</sequence>